<name>A0ABT4M635_9BURK</name>
<keyword evidence="2" id="KW-1185">Reference proteome</keyword>
<dbReference type="InterPro" id="IPR049718">
    <property type="entry name" value="AKO59007-like"/>
</dbReference>
<proteinExistence type="predicted"/>
<dbReference type="NCBIfam" id="NF033394">
    <property type="entry name" value="capsid_maj_Podo"/>
    <property type="match status" value="1"/>
</dbReference>
<dbReference type="EMBL" id="JAPWHE010000010">
    <property type="protein sequence ID" value="MCZ4330772.1"/>
    <property type="molecule type" value="Genomic_DNA"/>
</dbReference>
<accession>A0ABT4M635</accession>
<evidence type="ECO:0000313" key="2">
    <source>
        <dbReference type="Proteomes" id="UP001068379"/>
    </source>
</evidence>
<organism evidence="1 2">
    <name type="scientific">Castellaniella denitrificans</name>
    <dbReference type="NCBI Taxonomy" id="56119"/>
    <lineage>
        <taxon>Bacteria</taxon>
        <taxon>Pseudomonadati</taxon>
        <taxon>Pseudomonadota</taxon>
        <taxon>Betaproteobacteria</taxon>
        <taxon>Burkholderiales</taxon>
        <taxon>Alcaligenaceae</taxon>
        <taxon>Castellaniella</taxon>
    </lineage>
</organism>
<dbReference type="Proteomes" id="UP001068379">
    <property type="component" value="Unassembled WGS sequence"/>
</dbReference>
<sequence>MAFANSQVSDLLATTIAARSRALADNLEHNNALLMKLRQRGNVKLVSGGTHIMEEIVYDDGDTSSGSYSGYDVIDITPDSPISAAEYDFKQYARAVTISGLEIIQNAGREQMIDLLAGRVQVAETKLRNAISAGLYGDGTGNGGKDITGLLAAISTTPTSGVYGGIDRGTWNFWRNQEISCTSDVGAAMSASTILSGMNKLALACARGTDRVDLIVADNEAFDYYQSALQAIQRVTNDSGQGLAGAGFTSLKYHGAGANADVIFDGGIGGNMPAKTMYFINTSYLKFRPHRQRNFVPLGNDRQSVNQDAVVRLIGWAGNLTCSGSQFNGVLSN</sequence>
<reference evidence="1" key="1">
    <citation type="submission" date="2022-12" db="EMBL/GenBank/DDBJ databases">
        <title>Bacterial isolates from different developmental stages of Nematostella vectensis.</title>
        <authorList>
            <person name="Fraune S."/>
        </authorList>
    </citation>
    <scope>NUCLEOTIDE SEQUENCE</scope>
    <source>
        <strain evidence="1">G21619-S1</strain>
    </source>
</reference>
<evidence type="ECO:0000313" key="1">
    <source>
        <dbReference type="EMBL" id="MCZ4330772.1"/>
    </source>
</evidence>
<gene>
    <name evidence="1" type="ORF">O4H32_12530</name>
</gene>
<dbReference type="RefSeq" id="WP_269359658.1">
    <property type="nucleotide sequence ID" value="NZ_JAPWHE010000010.1"/>
</dbReference>
<comment type="caution">
    <text evidence="1">The sequence shown here is derived from an EMBL/GenBank/DDBJ whole genome shotgun (WGS) entry which is preliminary data.</text>
</comment>
<protein>
    <submittedName>
        <fullName evidence="1">Phage major capsid protein</fullName>
    </submittedName>
</protein>